<dbReference type="EC" id="1.1.1.86" evidence="1"/>
<dbReference type="EMBL" id="JACEMZ010000090">
    <property type="protein sequence ID" value="MBA4453207.1"/>
    <property type="molecule type" value="Genomic_DNA"/>
</dbReference>
<accession>A0AC60W0F5</accession>
<sequence>MAKTWKDDEISLDPIKDQTVAVIGYGIQGDAQANNMKDSGLNVVVGLKEGGNSWKKATADGHKVLSVADACKQADIIHVLIPDMIQSQVYKDEIGPNLSEGKALSFSHAAAIHWNWISAPDNVDIIMVAPKGPGSKVRETYLENFGTPAIVAVHKDHTGKAWDRTLGIAKAIGSARAGLIQTTFKEEVETDWFGEQADLCGGSASMVKAAFETLVEAGYQPEIAYFEVLHELKLIVDMIQRYGINGMWRRVSETARYGGLTRGPMVMTSETKENMKKVLTMIQDGTFNDEWISEYQKNGQESFAKYMKETDEHQIEKVGKEMRKMMWPDSTE</sequence>
<dbReference type="Proteomes" id="UP000559653">
    <property type="component" value="Unassembled WGS sequence"/>
</dbReference>
<name>A0AC60W0F5_9ARCH</name>
<reference evidence="1 2" key="1">
    <citation type="journal article" date="2020" name="Appl. Environ. Microbiol.">
        <title>Genomic Characteristics of a Novel Species of Ammonia-Oxidizing Archaea from the Jiulong River Estuary.</title>
        <authorList>
            <person name="Zou D."/>
            <person name="Wan R."/>
            <person name="Han L."/>
            <person name="Xu M.N."/>
            <person name="Liu Y."/>
            <person name="Liu H."/>
            <person name="Kao S.J."/>
            <person name="Li M."/>
        </authorList>
    </citation>
    <scope>NUCLEOTIDE SEQUENCE [LARGE SCALE GENOMIC DNA]</scope>
    <source>
        <strain evidence="1">W1bin1</strain>
    </source>
</reference>
<evidence type="ECO:0000313" key="1">
    <source>
        <dbReference type="EMBL" id="MBA4453207.1"/>
    </source>
</evidence>
<gene>
    <name evidence="1" type="primary">ilvC</name>
    <name evidence="1" type="ORF">H2B03_08625</name>
</gene>
<organism evidence="1 2">
    <name type="scientific">Candidatus Nitrosomaritimum aestuariumsis</name>
    <dbReference type="NCBI Taxonomy" id="3342354"/>
    <lineage>
        <taxon>Archaea</taxon>
        <taxon>Nitrososphaerota</taxon>
        <taxon>Nitrososphaeria</taxon>
        <taxon>Nitrosopumilales</taxon>
        <taxon>Nitrosopumilaceae</taxon>
        <taxon>Candidatus Nitrosomaritimum</taxon>
    </lineage>
</organism>
<keyword evidence="1" id="KW-0560">Oxidoreductase</keyword>
<comment type="caution">
    <text evidence="1">The sequence shown here is derived from an EMBL/GenBank/DDBJ whole genome shotgun (WGS) entry which is preliminary data.</text>
</comment>
<protein>
    <submittedName>
        <fullName evidence="1">Ketol-acid reductoisomerase</fullName>
        <ecNumber evidence="1">1.1.1.86</ecNumber>
    </submittedName>
</protein>
<proteinExistence type="predicted"/>
<evidence type="ECO:0000313" key="2">
    <source>
        <dbReference type="Proteomes" id="UP000559653"/>
    </source>
</evidence>